<name>A0A815DBW5_9BILA</name>
<feature type="transmembrane region" description="Helical" evidence="1">
    <location>
        <begin position="426"/>
        <end position="447"/>
    </location>
</feature>
<feature type="transmembrane region" description="Helical" evidence="1">
    <location>
        <begin position="395"/>
        <end position="414"/>
    </location>
</feature>
<dbReference type="OrthoDB" id="2149840at2759"/>
<dbReference type="PANTHER" id="PTHR31061:SF24">
    <property type="entry name" value="LD22376P"/>
    <property type="match status" value="1"/>
</dbReference>
<feature type="chain" id="PRO_5032389648" description="Heparan-alpha-glucosaminide N-acetyltransferase catalytic domain-containing protein" evidence="2">
    <location>
        <begin position="22"/>
        <end position="735"/>
    </location>
</feature>
<dbReference type="PANTHER" id="PTHR31061">
    <property type="entry name" value="LD22376P"/>
    <property type="match status" value="1"/>
</dbReference>
<comment type="caution">
    <text evidence="4">The sequence shown here is derived from an EMBL/GenBank/DDBJ whole genome shotgun (WGS) entry which is preliminary data.</text>
</comment>
<reference evidence="4" key="1">
    <citation type="submission" date="2021-02" db="EMBL/GenBank/DDBJ databases">
        <authorList>
            <person name="Nowell W R."/>
        </authorList>
    </citation>
    <scope>NUCLEOTIDE SEQUENCE</scope>
</reference>
<keyword evidence="1" id="KW-0812">Transmembrane</keyword>
<feature type="transmembrane region" description="Helical" evidence="1">
    <location>
        <begin position="227"/>
        <end position="248"/>
    </location>
</feature>
<accession>A0A815DBW5</accession>
<keyword evidence="1" id="KW-1133">Transmembrane helix</keyword>
<feature type="signal peptide" evidence="2">
    <location>
        <begin position="1"/>
        <end position="21"/>
    </location>
</feature>
<feature type="transmembrane region" description="Helical" evidence="1">
    <location>
        <begin position="365"/>
        <end position="383"/>
    </location>
</feature>
<dbReference type="Pfam" id="PF07786">
    <property type="entry name" value="HGSNAT_cat"/>
    <property type="match status" value="1"/>
</dbReference>
<feature type="transmembrane region" description="Helical" evidence="1">
    <location>
        <begin position="682"/>
        <end position="701"/>
    </location>
</feature>
<evidence type="ECO:0000256" key="2">
    <source>
        <dbReference type="SAM" id="SignalP"/>
    </source>
</evidence>
<protein>
    <recommendedName>
        <fullName evidence="3">Heparan-alpha-glucosaminide N-acetyltransferase catalytic domain-containing protein</fullName>
    </recommendedName>
</protein>
<feature type="transmembrane region" description="Helical" evidence="1">
    <location>
        <begin position="707"/>
        <end position="727"/>
    </location>
</feature>
<keyword evidence="2" id="KW-0732">Signal</keyword>
<dbReference type="AlphaFoldDB" id="A0A815DBW5"/>
<organism evidence="4 5">
    <name type="scientific">Adineta steineri</name>
    <dbReference type="NCBI Taxonomy" id="433720"/>
    <lineage>
        <taxon>Eukaryota</taxon>
        <taxon>Metazoa</taxon>
        <taxon>Spiralia</taxon>
        <taxon>Gnathifera</taxon>
        <taxon>Rotifera</taxon>
        <taxon>Eurotatoria</taxon>
        <taxon>Bdelloidea</taxon>
        <taxon>Adinetida</taxon>
        <taxon>Adinetidae</taxon>
        <taxon>Adineta</taxon>
    </lineage>
</organism>
<sequence length="735" mass="82817">MYTNFYFISIIQLLLFQTSLSIHFGHEVGSSSMDSTHYDRRICSLNNEKKELNRASFWATIRSSPFTMNNTNQSNLIPFRRQLIINNGEDRLVTRSSPSVSTLNTTNINNSISLGIDQASVDIIVNNQISDNLTVYVLVNECLDCPYEIIAQDLSSTQVLNLTLNTKYTYQIRIELNNVSSCVENLILYEHGEYILNVQTSNTPSTNSSSDTGLKCLLTTRRLADNVYTPLIFGGVILIAIFIFCIFAQRMKLREYLLNLKNRCFNHVPPQESTHSYDLQACPPVTTLCQSGIDTINTTECNSNVSKILPMNKVSQIIVPRSKRLLSLDAFRGFALIAMIFVNYGGGGYAQFEHSSWHGITFADTVFPIFVWILGASLVFSLKNAFDKGVSKRTLLMKVAMRTLKLFIIGFILNTRFKVDLNNVRILGVLQRFAIVYGIIGTIEVLCTRPRQYSLTANLNNNGKHTSTITTTTVKTGRTKRVTTVFRDISNFPLQWLSIIGLTTIWILVVYLVPFENCPAGYLGPGGLHENGKYENCTGGITGYIDRFLLTDKHLYQYPSCQLVYGCKPPFDPENLLGVIPTISLAYLGVQAGRILVMYQSDLDRLIRLITWSIFTTAIGVGLTSGTLDGGPMPLNKNLWTLSFSFFTAGLAFLGFSIMYIIIDKLKWWNATPFQYLGTNSILIYIAHIVFATYFPIQWVVANTHAAYLAMALWGCIFWIIIAYIFFKKRIFLVL</sequence>
<feature type="transmembrane region" description="Helical" evidence="1">
    <location>
        <begin position="640"/>
        <end position="662"/>
    </location>
</feature>
<feature type="transmembrane region" description="Helical" evidence="1">
    <location>
        <begin position="609"/>
        <end position="628"/>
    </location>
</feature>
<feature type="transmembrane region" description="Helical" evidence="1">
    <location>
        <begin position="576"/>
        <end position="597"/>
    </location>
</feature>
<evidence type="ECO:0000259" key="3">
    <source>
        <dbReference type="Pfam" id="PF07786"/>
    </source>
</evidence>
<keyword evidence="1" id="KW-0472">Membrane</keyword>
<evidence type="ECO:0000313" key="4">
    <source>
        <dbReference type="EMBL" id="CAF1298765.1"/>
    </source>
</evidence>
<feature type="domain" description="Heparan-alpha-glucosaminide N-acetyltransferase catalytic" evidence="3">
    <location>
        <begin position="324"/>
        <end position="436"/>
    </location>
</feature>
<feature type="transmembrane region" description="Helical" evidence="1">
    <location>
        <begin position="494"/>
        <end position="513"/>
    </location>
</feature>
<evidence type="ECO:0000313" key="5">
    <source>
        <dbReference type="Proteomes" id="UP000663891"/>
    </source>
</evidence>
<dbReference type="InterPro" id="IPR012429">
    <property type="entry name" value="HGSNAT_cat"/>
</dbReference>
<feature type="transmembrane region" description="Helical" evidence="1">
    <location>
        <begin position="325"/>
        <end position="345"/>
    </location>
</feature>
<dbReference type="Proteomes" id="UP000663891">
    <property type="component" value="Unassembled WGS sequence"/>
</dbReference>
<evidence type="ECO:0000256" key="1">
    <source>
        <dbReference type="SAM" id="Phobius"/>
    </source>
</evidence>
<proteinExistence type="predicted"/>
<dbReference type="EMBL" id="CAJNON010000515">
    <property type="protein sequence ID" value="CAF1298765.1"/>
    <property type="molecule type" value="Genomic_DNA"/>
</dbReference>
<gene>
    <name evidence="4" type="ORF">VCS650_LOCUS30924</name>
</gene>